<dbReference type="Gene3D" id="1.20.58.340">
    <property type="entry name" value="Magnesium transport protein CorA, transmembrane region"/>
    <property type="match status" value="1"/>
</dbReference>
<evidence type="ECO:0000256" key="10">
    <source>
        <dbReference type="SAM" id="Phobius"/>
    </source>
</evidence>
<keyword evidence="3" id="KW-0813">Transport</keyword>
<sequence>MTRRTFLSKTSSLRTNFPQPRHSTSNRVSMSSVLLSLTDAPSYRHASPSGPWPWMDFRNVDVTTAVRNVPIDQSWRGYPQNLFKNWTHGQVERSQMLKKCLKNRSSTIYWLDVLDNGEFATPDMRSKDRTSTVSESTTNENDVCEDSIGHVSKVTTTNQDMFWEMLQGEVTHRPGNIRVRSLFVDDLTSPMLRMLGTTYNIEPFFFTSSINWIPSRYQEALSHGKGDHITITLPFVRTSPTPSYPRSPQSLQVPTDNQINTHAPLHISDDDELFMDLLAIHMVRDVNTNTIISYHPESTSISSAKRLHSLMRLVGDSVYWQHIFYKSQDPTFLLLAILWYALYAWDESLEALYNHIMPLESDVLIESRVEHTRDLHSLQAYLLHYESFLHGVQVSVFFIQKTPNPAMESEVFLDEQRMTSDELMKKECDNLLSEIDRLEKRREMLSKHLKNVMDLAFANVNIRDSASMRQVTYLTMIFLPASLIASVFGMNVKEISPGTLGTIVLYAQITILLTAFTFYVVVTLQTHTSFHERGASLRKRAAWPILLPWKMLRNMATVTWPHPPGKANLKRTYFRRD</sequence>
<protein>
    <recommendedName>
        <fullName evidence="13">Cora-domain-containing protein</fullName>
    </recommendedName>
</protein>
<keyword evidence="7 10" id="KW-0472">Membrane</keyword>
<dbReference type="InterPro" id="IPR002523">
    <property type="entry name" value="MgTranspt_CorA/ZnTranspt_ZntB"/>
</dbReference>
<feature type="transmembrane region" description="Helical" evidence="10">
    <location>
        <begin position="471"/>
        <end position="491"/>
    </location>
</feature>
<comment type="subcellular location">
    <subcellularLocation>
        <location evidence="1">Cell membrane</location>
        <topology evidence="1">Multi-pass membrane protein</topology>
    </subcellularLocation>
</comment>
<dbReference type="STRING" id="1314800.A0A1B7MGF7"/>
<evidence type="ECO:0000256" key="4">
    <source>
        <dbReference type="ARBA" id="ARBA00022475"/>
    </source>
</evidence>
<feature type="region of interest" description="Disordered" evidence="9">
    <location>
        <begin position="122"/>
        <end position="143"/>
    </location>
</feature>
<keyword evidence="4" id="KW-1003">Cell membrane</keyword>
<dbReference type="GO" id="GO:0015095">
    <property type="term" value="F:magnesium ion transmembrane transporter activity"/>
    <property type="evidence" value="ECO:0007669"/>
    <property type="project" value="TreeGrafter"/>
</dbReference>
<keyword evidence="6 10" id="KW-1133">Transmembrane helix</keyword>
<dbReference type="EMBL" id="KV449293">
    <property type="protein sequence ID" value="OAX31674.1"/>
    <property type="molecule type" value="Genomic_DNA"/>
</dbReference>
<dbReference type="GO" id="GO:0000287">
    <property type="term" value="F:magnesium ion binding"/>
    <property type="evidence" value="ECO:0007669"/>
    <property type="project" value="TreeGrafter"/>
</dbReference>
<reference evidence="11 12" key="1">
    <citation type="submission" date="2016-06" db="EMBL/GenBank/DDBJ databases">
        <title>Comparative genomics of the ectomycorrhizal sister species Rhizopogon vinicolor and Rhizopogon vesiculosus (Basidiomycota: Boletales) reveals a divergence of the mating type B locus.</title>
        <authorList>
            <consortium name="DOE Joint Genome Institute"/>
            <person name="Mujic A.B."/>
            <person name="Kuo A."/>
            <person name="Tritt A."/>
            <person name="Lipzen A."/>
            <person name="Chen C."/>
            <person name="Johnson J."/>
            <person name="Sharma A."/>
            <person name="Barry K."/>
            <person name="Grigoriev I.V."/>
            <person name="Spatafora J.W."/>
        </authorList>
    </citation>
    <scope>NUCLEOTIDE SEQUENCE [LARGE SCALE GENOMIC DNA]</scope>
    <source>
        <strain evidence="11 12">AM-OR11-026</strain>
    </source>
</reference>
<evidence type="ECO:0000256" key="6">
    <source>
        <dbReference type="ARBA" id="ARBA00022989"/>
    </source>
</evidence>
<dbReference type="PANTHER" id="PTHR46494:SF1">
    <property type="entry name" value="CORA FAMILY METAL ION TRANSPORTER (EUROFUNG)"/>
    <property type="match status" value="1"/>
</dbReference>
<dbReference type="SUPFAM" id="SSF144083">
    <property type="entry name" value="Magnesium transport protein CorA, transmembrane region"/>
    <property type="match status" value="1"/>
</dbReference>
<feature type="compositionally biased region" description="Low complexity" evidence="9">
    <location>
        <begin position="131"/>
        <end position="141"/>
    </location>
</feature>
<evidence type="ECO:0000256" key="8">
    <source>
        <dbReference type="SAM" id="Coils"/>
    </source>
</evidence>
<keyword evidence="5 10" id="KW-0812">Transmembrane</keyword>
<keyword evidence="8" id="KW-0175">Coiled coil</keyword>
<evidence type="ECO:0008006" key="13">
    <source>
        <dbReference type="Google" id="ProtNLM"/>
    </source>
</evidence>
<dbReference type="InterPro" id="IPR045861">
    <property type="entry name" value="CorA_cytoplasmic_dom"/>
</dbReference>
<proteinExistence type="inferred from homology"/>
<evidence type="ECO:0000256" key="3">
    <source>
        <dbReference type="ARBA" id="ARBA00022448"/>
    </source>
</evidence>
<dbReference type="GO" id="GO:0005886">
    <property type="term" value="C:plasma membrane"/>
    <property type="evidence" value="ECO:0007669"/>
    <property type="project" value="UniProtKB-SubCell"/>
</dbReference>
<name>A0A1B7MGF7_9AGAM</name>
<dbReference type="InterPro" id="IPR045863">
    <property type="entry name" value="CorA_TM1_TM2"/>
</dbReference>
<evidence type="ECO:0000256" key="9">
    <source>
        <dbReference type="SAM" id="MobiDB-lite"/>
    </source>
</evidence>
<evidence type="ECO:0000256" key="2">
    <source>
        <dbReference type="ARBA" id="ARBA00009765"/>
    </source>
</evidence>
<dbReference type="SUPFAM" id="SSF143865">
    <property type="entry name" value="CorA soluble domain-like"/>
    <property type="match status" value="1"/>
</dbReference>
<evidence type="ECO:0000313" key="12">
    <source>
        <dbReference type="Proteomes" id="UP000092154"/>
    </source>
</evidence>
<dbReference type="OrthoDB" id="3231000at2759"/>
<dbReference type="Proteomes" id="UP000092154">
    <property type="component" value="Unassembled WGS sequence"/>
</dbReference>
<evidence type="ECO:0000256" key="5">
    <source>
        <dbReference type="ARBA" id="ARBA00022692"/>
    </source>
</evidence>
<evidence type="ECO:0000313" key="11">
    <source>
        <dbReference type="EMBL" id="OAX31674.1"/>
    </source>
</evidence>
<feature type="coiled-coil region" evidence="8">
    <location>
        <begin position="421"/>
        <end position="455"/>
    </location>
</feature>
<accession>A0A1B7MGF7</accession>
<comment type="similarity">
    <text evidence="2">Belongs to the CorA metal ion transporter (MIT) (TC 1.A.35) family.</text>
</comment>
<evidence type="ECO:0000256" key="1">
    <source>
        <dbReference type="ARBA" id="ARBA00004651"/>
    </source>
</evidence>
<dbReference type="AlphaFoldDB" id="A0A1B7MGF7"/>
<dbReference type="GO" id="GO:0015087">
    <property type="term" value="F:cobalt ion transmembrane transporter activity"/>
    <property type="evidence" value="ECO:0007669"/>
    <property type="project" value="TreeGrafter"/>
</dbReference>
<dbReference type="InParanoid" id="A0A1B7MGF7"/>
<dbReference type="Pfam" id="PF01544">
    <property type="entry name" value="CorA"/>
    <property type="match status" value="1"/>
</dbReference>
<gene>
    <name evidence="11" type="ORF">K503DRAFT_60138</name>
</gene>
<organism evidence="11 12">
    <name type="scientific">Rhizopogon vinicolor AM-OR11-026</name>
    <dbReference type="NCBI Taxonomy" id="1314800"/>
    <lineage>
        <taxon>Eukaryota</taxon>
        <taxon>Fungi</taxon>
        <taxon>Dikarya</taxon>
        <taxon>Basidiomycota</taxon>
        <taxon>Agaricomycotina</taxon>
        <taxon>Agaricomycetes</taxon>
        <taxon>Agaricomycetidae</taxon>
        <taxon>Boletales</taxon>
        <taxon>Suillineae</taxon>
        <taxon>Rhizopogonaceae</taxon>
        <taxon>Rhizopogon</taxon>
    </lineage>
</organism>
<evidence type="ECO:0000256" key="7">
    <source>
        <dbReference type="ARBA" id="ARBA00023136"/>
    </source>
</evidence>
<dbReference type="PANTHER" id="PTHR46494">
    <property type="entry name" value="CORA FAMILY METAL ION TRANSPORTER (EUROFUNG)"/>
    <property type="match status" value="1"/>
</dbReference>
<dbReference type="GO" id="GO:0050897">
    <property type="term" value="F:cobalt ion binding"/>
    <property type="evidence" value="ECO:0007669"/>
    <property type="project" value="TreeGrafter"/>
</dbReference>
<feature type="transmembrane region" description="Helical" evidence="10">
    <location>
        <begin position="503"/>
        <end position="524"/>
    </location>
</feature>
<feature type="region of interest" description="Disordered" evidence="9">
    <location>
        <begin position="1"/>
        <end position="25"/>
    </location>
</feature>
<keyword evidence="12" id="KW-1185">Reference proteome</keyword>